<dbReference type="PROSITE" id="PS00086">
    <property type="entry name" value="CYTOCHROME_P450"/>
    <property type="match status" value="1"/>
</dbReference>
<dbReference type="STRING" id="1715989.NITINOP_0012"/>
<proteinExistence type="inferred from homology"/>
<evidence type="ECO:0000256" key="4">
    <source>
        <dbReference type="ARBA" id="ARBA00023002"/>
    </source>
</evidence>
<dbReference type="PRINTS" id="PR00463">
    <property type="entry name" value="EP450I"/>
</dbReference>
<sequence>MLVPECGTVRPVMSESKSFFKLADVPGGLPLVGHAGIFKNDPLRTMTEWWRSYGDALRFRLGPKTLHLFSHPELAEEILIKQTDRFVKVYDPRRPVGLALVLGNGLVTSSGEVWKRHRRIIQPIFHRARLTAMADRMVRIGEQRIAEWSERVEQPIDVAADMMALTLEVIAHTMFTTSVAHHLDRISHALRVSLRYAFDSFHNPLHPPGWLPTRRNREFHAVTTFLDGLIYDLIAERRRSGARHDDLLDRLLEARDEETGAGLTDRELRDEALTIFAAGHETTANALAWTWYLLATHPEAKARFHEELDRVLQDKRPTVEDLPNLPYTRALFDESLRLFPPVPAIQRKAAAETTVGGISLPAESIVFISISNLHRHPNYWSEPDRFAPDRWLADDHCPTRRAYLPFGAGPRACVGTHFALIEGPLLLALIGQRYDLRLAQERVEPQLMVTLRPKDGILMTRHPRLKAATSAA</sequence>
<keyword evidence="6 8" id="KW-0503">Monooxygenase</keyword>
<evidence type="ECO:0000256" key="5">
    <source>
        <dbReference type="ARBA" id="ARBA00023004"/>
    </source>
</evidence>
<evidence type="ECO:0000256" key="7">
    <source>
        <dbReference type="PIRSR" id="PIRSR602401-1"/>
    </source>
</evidence>
<dbReference type="InterPro" id="IPR036396">
    <property type="entry name" value="Cyt_P450_sf"/>
</dbReference>
<evidence type="ECO:0000256" key="3">
    <source>
        <dbReference type="ARBA" id="ARBA00022723"/>
    </source>
</evidence>
<evidence type="ECO:0000256" key="6">
    <source>
        <dbReference type="ARBA" id="ARBA00023033"/>
    </source>
</evidence>
<dbReference type="InterPro" id="IPR050196">
    <property type="entry name" value="Cytochrome_P450_Monoox"/>
</dbReference>
<keyword evidence="4 8" id="KW-0560">Oxidoreductase</keyword>
<evidence type="ECO:0000313" key="10">
    <source>
        <dbReference type="Proteomes" id="UP000066284"/>
    </source>
</evidence>
<dbReference type="EC" id="1.14.14.1" evidence="9"/>
<gene>
    <name evidence="9" type="primary">cyp</name>
    <name evidence="9" type="ORF">NITINOP_0012</name>
</gene>
<accession>A0A0S4KNR6</accession>
<evidence type="ECO:0000256" key="1">
    <source>
        <dbReference type="ARBA" id="ARBA00010617"/>
    </source>
</evidence>
<dbReference type="PANTHER" id="PTHR24291">
    <property type="entry name" value="CYTOCHROME P450 FAMILY 4"/>
    <property type="match status" value="1"/>
</dbReference>
<dbReference type="EMBL" id="LN885086">
    <property type="protein sequence ID" value="CUQ64989.1"/>
    <property type="molecule type" value="Genomic_DNA"/>
</dbReference>
<comment type="cofactor">
    <cofactor evidence="7">
        <name>heme</name>
        <dbReference type="ChEBI" id="CHEBI:30413"/>
    </cofactor>
</comment>
<dbReference type="CDD" id="cd20620">
    <property type="entry name" value="CYP132-like"/>
    <property type="match status" value="1"/>
</dbReference>
<dbReference type="SUPFAM" id="SSF48264">
    <property type="entry name" value="Cytochrome P450"/>
    <property type="match status" value="1"/>
</dbReference>
<dbReference type="PANTHER" id="PTHR24291:SF50">
    <property type="entry name" value="BIFUNCTIONAL ALBAFLAVENONE MONOOXYGENASE_TERPENE SYNTHASE"/>
    <property type="match status" value="1"/>
</dbReference>
<evidence type="ECO:0000256" key="2">
    <source>
        <dbReference type="ARBA" id="ARBA00022617"/>
    </source>
</evidence>
<dbReference type="GO" id="GO:0016712">
    <property type="term" value="F:oxidoreductase activity, acting on paired donors, with incorporation or reduction of molecular oxygen, reduced flavin or flavoprotein as one donor, and incorporation of one atom of oxygen"/>
    <property type="evidence" value="ECO:0007669"/>
    <property type="project" value="UniProtKB-EC"/>
</dbReference>
<evidence type="ECO:0000256" key="8">
    <source>
        <dbReference type="RuleBase" id="RU000461"/>
    </source>
</evidence>
<feature type="binding site" description="axial binding residue" evidence="7">
    <location>
        <position position="413"/>
    </location>
    <ligand>
        <name>heme</name>
        <dbReference type="ChEBI" id="CHEBI:30413"/>
    </ligand>
    <ligandPart>
        <name>Fe</name>
        <dbReference type="ChEBI" id="CHEBI:18248"/>
    </ligandPart>
</feature>
<evidence type="ECO:0000313" key="9">
    <source>
        <dbReference type="EMBL" id="CUQ64989.1"/>
    </source>
</evidence>
<dbReference type="Proteomes" id="UP000066284">
    <property type="component" value="Chromosome 1"/>
</dbReference>
<keyword evidence="2 7" id="KW-0349">Heme</keyword>
<name>A0A0S4KNR6_9BACT</name>
<dbReference type="InterPro" id="IPR002401">
    <property type="entry name" value="Cyt_P450_E_grp-I"/>
</dbReference>
<comment type="similarity">
    <text evidence="1 8">Belongs to the cytochrome P450 family.</text>
</comment>
<dbReference type="AlphaFoldDB" id="A0A0S4KNR6"/>
<dbReference type="GO" id="GO:0005506">
    <property type="term" value="F:iron ion binding"/>
    <property type="evidence" value="ECO:0007669"/>
    <property type="project" value="InterPro"/>
</dbReference>
<keyword evidence="10" id="KW-1185">Reference proteome</keyword>
<protein>
    <submittedName>
        <fullName evidence="9">Cytochrome P450</fullName>
        <ecNumber evidence="9">1.14.14.1</ecNumber>
    </submittedName>
</protein>
<keyword evidence="3 7" id="KW-0479">Metal-binding</keyword>
<dbReference type="Pfam" id="PF00067">
    <property type="entry name" value="p450"/>
    <property type="match status" value="1"/>
</dbReference>
<dbReference type="PRINTS" id="PR00385">
    <property type="entry name" value="P450"/>
</dbReference>
<dbReference type="GO" id="GO:0020037">
    <property type="term" value="F:heme binding"/>
    <property type="evidence" value="ECO:0007669"/>
    <property type="project" value="InterPro"/>
</dbReference>
<keyword evidence="5 7" id="KW-0408">Iron</keyword>
<dbReference type="InterPro" id="IPR001128">
    <property type="entry name" value="Cyt_P450"/>
</dbReference>
<dbReference type="InterPro" id="IPR017972">
    <property type="entry name" value="Cyt_P450_CS"/>
</dbReference>
<dbReference type="Gene3D" id="1.10.630.10">
    <property type="entry name" value="Cytochrome P450"/>
    <property type="match status" value="1"/>
</dbReference>
<dbReference type="KEGG" id="nio:NITINOP_0012"/>
<reference evidence="10" key="1">
    <citation type="submission" date="2015-09" db="EMBL/GenBank/DDBJ databases">
        <authorList>
            <person name="Daims H."/>
        </authorList>
    </citation>
    <scope>NUCLEOTIDE SEQUENCE [LARGE SCALE GENOMIC DNA]</scope>
</reference>
<organism evidence="9 10">
    <name type="scientific">Candidatus Nitrospira inopinata</name>
    <dbReference type="NCBI Taxonomy" id="1715989"/>
    <lineage>
        <taxon>Bacteria</taxon>
        <taxon>Pseudomonadati</taxon>
        <taxon>Nitrospirota</taxon>
        <taxon>Nitrospiria</taxon>
        <taxon>Nitrospirales</taxon>
        <taxon>Nitrospiraceae</taxon>
        <taxon>Nitrospira</taxon>
    </lineage>
</organism>